<dbReference type="Proteomes" id="UP000790787">
    <property type="component" value="Chromosome 15"/>
</dbReference>
<evidence type="ECO:0000313" key="1">
    <source>
        <dbReference type="Proteomes" id="UP000790787"/>
    </source>
</evidence>
<organism evidence="1 2">
    <name type="scientific">Nicotiana tabacum</name>
    <name type="common">Common tobacco</name>
    <dbReference type="NCBI Taxonomy" id="4097"/>
    <lineage>
        <taxon>Eukaryota</taxon>
        <taxon>Viridiplantae</taxon>
        <taxon>Streptophyta</taxon>
        <taxon>Embryophyta</taxon>
        <taxon>Tracheophyta</taxon>
        <taxon>Spermatophyta</taxon>
        <taxon>Magnoliopsida</taxon>
        <taxon>eudicotyledons</taxon>
        <taxon>Gunneridae</taxon>
        <taxon>Pentapetalae</taxon>
        <taxon>asterids</taxon>
        <taxon>lamiids</taxon>
        <taxon>Solanales</taxon>
        <taxon>Solanaceae</taxon>
        <taxon>Nicotianoideae</taxon>
        <taxon>Nicotianeae</taxon>
        <taxon>Nicotiana</taxon>
    </lineage>
</organism>
<accession>A0AC58SRQ3</accession>
<gene>
    <name evidence="2" type="primary">LOC142169649</name>
</gene>
<evidence type="ECO:0000313" key="2">
    <source>
        <dbReference type="RefSeq" id="XP_075087643.1"/>
    </source>
</evidence>
<proteinExistence type="predicted"/>
<reference evidence="2" key="2">
    <citation type="submission" date="2025-08" db="UniProtKB">
        <authorList>
            <consortium name="RefSeq"/>
        </authorList>
    </citation>
    <scope>IDENTIFICATION</scope>
    <source>
        <tissue evidence="2">Leaf</tissue>
    </source>
</reference>
<protein>
    <submittedName>
        <fullName evidence="2">Uncharacterized protein LOC142169649</fullName>
    </submittedName>
</protein>
<dbReference type="RefSeq" id="XP_075087643.1">
    <property type="nucleotide sequence ID" value="XM_075231542.1"/>
</dbReference>
<name>A0AC58SRQ3_TOBAC</name>
<reference evidence="1" key="1">
    <citation type="journal article" date="2014" name="Nat. Commun.">
        <title>The tobacco genome sequence and its comparison with those of tomato and potato.</title>
        <authorList>
            <person name="Sierro N."/>
            <person name="Battey J.N."/>
            <person name="Ouadi S."/>
            <person name="Bakaher N."/>
            <person name="Bovet L."/>
            <person name="Willig A."/>
            <person name="Goepfert S."/>
            <person name="Peitsch M.C."/>
            <person name="Ivanov N.V."/>
        </authorList>
    </citation>
    <scope>NUCLEOTIDE SEQUENCE [LARGE SCALE GENOMIC DNA]</scope>
</reference>
<sequence>MERPLSMDVLALANGFLMLDILEPSQVLAYVVAQSSLLVSIKVCQFDDPHLLVLNYTMQQGGAKEVVIGNDGVIRLQGWICIPNVDGLRELISEEPHSLRYSIHPCVKFEHQKQDGLTQRLEIPEWKWERLTIDLVVGFPWTLRKYDAVWVTVTG</sequence>
<keyword evidence="1" id="KW-1185">Reference proteome</keyword>